<accession>A0A4R7PD25</accession>
<proteinExistence type="inferred from homology"/>
<dbReference type="CDD" id="cd03349">
    <property type="entry name" value="LbH_XAT"/>
    <property type="match status" value="1"/>
</dbReference>
<dbReference type="RefSeq" id="WP_281280145.1">
    <property type="nucleotide sequence ID" value="NZ_MWIN01000004.1"/>
</dbReference>
<keyword evidence="5" id="KW-1185">Reference proteome</keyword>
<keyword evidence="2 4" id="KW-0808">Transferase</keyword>
<gene>
    <name evidence="4" type="ORF">DFR24_1442</name>
</gene>
<keyword evidence="3" id="KW-0012">Acyltransferase</keyword>
<dbReference type="InterPro" id="IPR050179">
    <property type="entry name" value="Trans_hexapeptide_repeat"/>
</dbReference>
<dbReference type="PANTHER" id="PTHR43300:SF12">
    <property type="entry name" value="CHLORAMPHENICOL ACETYLTRANSFERASE"/>
    <property type="match status" value="1"/>
</dbReference>
<dbReference type="PANTHER" id="PTHR43300">
    <property type="entry name" value="ACETYLTRANSFERASE"/>
    <property type="match status" value="1"/>
</dbReference>
<evidence type="ECO:0000313" key="5">
    <source>
        <dbReference type="Proteomes" id="UP000295341"/>
    </source>
</evidence>
<dbReference type="Proteomes" id="UP000295341">
    <property type="component" value="Unassembled WGS sequence"/>
</dbReference>
<dbReference type="SUPFAM" id="SSF51161">
    <property type="entry name" value="Trimeric LpxA-like enzymes"/>
    <property type="match status" value="1"/>
</dbReference>
<name>A0A4R7PD25_9GAMM</name>
<sequence>MSARESRIVDAATLQRLGLQIAAGDPGIRGELRYENPAWIFGHRLKNCSVGAFTFFNAAGLTSAYRVQFGRYSQIGESSVIGPPEHPYDWFSNHPFAFTRPNLLPSMYVMPEFVRLAPEASDAPSFAEEAPNDTIIGHEAYVGVGCFVKRGVRIGDGAVVGARSVVTRDVPPYAIAVGSPARVIRLRFEDRIVERFLALEWWRYDLAPFKQHVDFAKVEATLAFFEERKSLGELQPLRPDSYRITQSDAGLKLQQLDRPLYFA</sequence>
<protein>
    <submittedName>
        <fullName evidence="4">Transferase family hexapeptide repeat protein</fullName>
    </submittedName>
</protein>
<dbReference type="EMBL" id="SOBT01000008">
    <property type="protein sequence ID" value="TDU32054.1"/>
    <property type="molecule type" value="Genomic_DNA"/>
</dbReference>
<comment type="similarity">
    <text evidence="1">Belongs to the transferase hexapeptide repeat family.</text>
</comment>
<dbReference type="GO" id="GO:0016746">
    <property type="term" value="F:acyltransferase activity"/>
    <property type="evidence" value="ECO:0007669"/>
    <property type="project" value="UniProtKB-KW"/>
</dbReference>
<dbReference type="AlphaFoldDB" id="A0A4R7PD25"/>
<dbReference type="InterPro" id="IPR011004">
    <property type="entry name" value="Trimer_LpxA-like_sf"/>
</dbReference>
<evidence type="ECO:0000256" key="3">
    <source>
        <dbReference type="ARBA" id="ARBA00023315"/>
    </source>
</evidence>
<evidence type="ECO:0000313" key="4">
    <source>
        <dbReference type="EMBL" id="TDU32054.1"/>
    </source>
</evidence>
<organism evidence="4 5">
    <name type="scientific">Panacagrimonas perspica</name>
    <dbReference type="NCBI Taxonomy" id="381431"/>
    <lineage>
        <taxon>Bacteria</taxon>
        <taxon>Pseudomonadati</taxon>
        <taxon>Pseudomonadota</taxon>
        <taxon>Gammaproteobacteria</taxon>
        <taxon>Nevskiales</taxon>
        <taxon>Nevskiaceae</taxon>
        <taxon>Panacagrimonas</taxon>
    </lineage>
</organism>
<comment type="caution">
    <text evidence="4">The sequence shown here is derived from an EMBL/GenBank/DDBJ whole genome shotgun (WGS) entry which is preliminary data.</text>
</comment>
<evidence type="ECO:0000256" key="1">
    <source>
        <dbReference type="ARBA" id="ARBA00007274"/>
    </source>
</evidence>
<evidence type="ECO:0000256" key="2">
    <source>
        <dbReference type="ARBA" id="ARBA00022679"/>
    </source>
</evidence>
<dbReference type="Gene3D" id="2.160.10.10">
    <property type="entry name" value="Hexapeptide repeat proteins"/>
    <property type="match status" value="1"/>
</dbReference>
<reference evidence="4 5" key="1">
    <citation type="submission" date="2019-03" db="EMBL/GenBank/DDBJ databases">
        <title>Genomic Encyclopedia of Type Strains, Phase IV (KMG-IV): sequencing the most valuable type-strain genomes for metagenomic binning, comparative biology and taxonomic classification.</title>
        <authorList>
            <person name="Goeker M."/>
        </authorList>
    </citation>
    <scope>NUCLEOTIDE SEQUENCE [LARGE SCALE GENOMIC DNA]</scope>
    <source>
        <strain evidence="4 5">DSM 26377</strain>
    </source>
</reference>